<feature type="transmembrane region" description="Helical" evidence="12">
    <location>
        <begin position="41"/>
        <end position="64"/>
    </location>
</feature>
<feature type="transmembrane region" description="Helical" evidence="12">
    <location>
        <begin position="106"/>
        <end position="134"/>
    </location>
</feature>
<reference evidence="13" key="1">
    <citation type="submission" date="2022-10" db="EMBL/GenBank/DDBJ databases">
        <authorList>
            <person name="Mo P."/>
        </authorList>
    </citation>
    <scope>NUCLEOTIDE SEQUENCE</scope>
    <source>
        <strain evidence="13">HUAS 13-4</strain>
    </source>
</reference>
<accession>A0ABY6DYX9</accession>
<feature type="transmembrane region" description="Helical" evidence="12">
    <location>
        <begin position="236"/>
        <end position="254"/>
    </location>
</feature>
<evidence type="ECO:0000256" key="7">
    <source>
        <dbReference type="ARBA" id="ARBA00022989"/>
    </source>
</evidence>
<dbReference type="RefSeq" id="WP_263229741.1">
    <property type="nucleotide sequence ID" value="NZ_CP106793.1"/>
</dbReference>
<keyword evidence="4" id="KW-0997">Cell inner membrane</keyword>
<comment type="subcellular location">
    <subcellularLocation>
        <location evidence="1">Cell membrane</location>
        <topology evidence="1">Multi-pass membrane protein</topology>
    </subcellularLocation>
</comment>
<sequence>MSTDVTAKTPAPAPPGKSGSATGRGLLQLVLGGLRRNMRQYGMLIALGLIVIFFQVATGGDLLLPRNVSNLVLQNSYILILAIGMMLVIIAGHIDLSVGSLTAFVGAFAAVLTVEHSVAWPLALVLCLLVGAVAGAVQGYLIAYLGIPSFIVTLAGMLLFRGLTEILLKGQTLGPFPDGLQKLGNGFLPEVGPNTNYHNLTLLLGLVMIAAVVWQEVRDRRRQQEFSLDVLPARMFALKIVAIVAAILALTMLLASYQGAPIILIVLGVLVVGYGYVMRNAVFGRHIYAIGGNLPAAKLSGVKDKRVTFQVFLNMGVLAALAGLVVAARLNAASPKAGVNFELEAIASSFIGGASMSGGVGTVLGAIIGGLVLGVLNNGMNLLSVGTDWQQVIKGLALLVAVGFDVWNKRKSGS</sequence>
<evidence type="ECO:0000256" key="3">
    <source>
        <dbReference type="ARBA" id="ARBA00022475"/>
    </source>
</evidence>
<evidence type="ECO:0000256" key="4">
    <source>
        <dbReference type="ARBA" id="ARBA00022519"/>
    </source>
</evidence>
<keyword evidence="6 12" id="KW-0812">Transmembrane</keyword>
<evidence type="ECO:0000256" key="2">
    <source>
        <dbReference type="ARBA" id="ARBA00022448"/>
    </source>
</evidence>
<dbReference type="NCBIfam" id="NF040906">
    <property type="entry name" value="GguB"/>
    <property type="match status" value="1"/>
</dbReference>
<feature type="transmembrane region" description="Helical" evidence="12">
    <location>
        <begin position="141"/>
        <end position="160"/>
    </location>
</feature>
<dbReference type="CDD" id="cd06579">
    <property type="entry name" value="TM_PBP1_transp_AraH_like"/>
    <property type="match status" value="1"/>
</dbReference>
<keyword evidence="7 12" id="KW-1133">Transmembrane helix</keyword>
<feature type="transmembrane region" description="Helical" evidence="12">
    <location>
        <begin position="311"/>
        <end position="330"/>
    </location>
</feature>
<evidence type="ECO:0000256" key="11">
    <source>
        <dbReference type="SAM" id="MobiDB-lite"/>
    </source>
</evidence>
<evidence type="ECO:0000313" key="14">
    <source>
        <dbReference type="Proteomes" id="UP001061298"/>
    </source>
</evidence>
<feature type="transmembrane region" description="Helical" evidence="12">
    <location>
        <begin position="260"/>
        <end position="277"/>
    </location>
</feature>
<keyword evidence="2" id="KW-0813">Transport</keyword>
<evidence type="ECO:0000256" key="9">
    <source>
        <dbReference type="ARBA" id="ARBA00035611"/>
    </source>
</evidence>
<feature type="transmembrane region" description="Helical" evidence="12">
    <location>
        <begin position="76"/>
        <end position="94"/>
    </location>
</feature>
<keyword evidence="5" id="KW-0762">Sugar transport</keyword>
<evidence type="ECO:0000256" key="8">
    <source>
        <dbReference type="ARBA" id="ARBA00023136"/>
    </source>
</evidence>
<evidence type="ECO:0000256" key="1">
    <source>
        <dbReference type="ARBA" id="ARBA00004651"/>
    </source>
</evidence>
<organism evidence="13 14">
    <name type="scientific">Streptomyces cynarae</name>
    <dbReference type="NCBI Taxonomy" id="2981134"/>
    <lineage>
        <taxon>Bacteria</taxon>
        <taxon>Bacillati</taxon>
        <taxon>Actinomycetota</taxon>
        <taxon>Actinomycetes</taxon>
        <taxon>Kitasatosporales</taxon>
        <taxon>Streptomycetaceae</taxon>
        <taxon>Streptomyces</taxon>
    </lineage>
</organism>
<evidence type="ECO:0000256" key="12">
    <source>
        <dbReference type="SAM" id="Phobius"/>
    </source>
</evidence>
<keyword evidence="8 12" id="KW-0472">Membrane</keyword>
<evidence type="ECO:0000313" key="13">
    <source>
        <dbReference type="EMBL" id="UXY19609.1"/>
    </source>
</evidence>
<evidence type="ECO:0000256" key="5">
    <source>
        <dbReference type="ARBA" id="ARBA00022597"/>
    </source>
</evidence>
<keyword evidence="3" id="KW-1003">Cell membrane</keyword>
<keyword evidence="14" id="KW-1185">Reference proteome</keyword>
<gene>
    <name evidence="13" type="primary">gguB</name>
    <name evidence="13" type="ORF">N8I84_13350</name>
</gene>
<dbReference type="PANTHER" id="PTHR32196:SF32">
    <property type="entry name" value="XYLOSE TRANSPORT SYSTEM PERMEASE PROTEIN XYLH"/>
    <property type="match status" value="1"/>
</dbReference>
<comment type="function">
    <text evidence="9">Part of the binding-protein-dependent transport system for D-xylose. Probably responsible for the translocation of the substrate across the membrane.</text>
</comment>
<dbReference type="PANTHER" id="PTHR32196">
    <property type="entry name" value="ABC TRANSPORTER PERMEASE PROTEIN YPHD-RELATED-RELATED"/>
    <property type="match status" value="1"/>
</dbReference>
<feature type="transmembrane region" description="Helical" evidence="12">
    <location>
        <begin position="350"/>
        <end position="376"/>
    </location>
</feature>
<dbReference type="Proteomes" id="UP001061298">
    <property type="component" value="Chromosome"/>
</dbReference>
<dbReference type="EMBL" id="CP106793">
    <property type="protein sequence ID" value="UXY19609.1"/>
    <property type="molecule type" value="Genomic_DNA"/>
</dbReference>
<evidence type="ECO:0000256" key="6">
    <source>
        <dbReference type="ARBA" id="ARBA00022692"/>
    </source>
</evidence>
<name>A0ABY6DYX9_9ACTN</name>
<feature type="region of interest" description="Disordered" evidence="11">
    <location>
        <begin position="1"/>
        <end position="20"/>
    </location>
</feature>
<evidence type="ECO:0000256" key="10">
    <source>
        <dbReference type="ARBA" id="ARBA00035686"/>
    </source>
</evidence>
<feature type="transmembrane region" description="Helical" evidence="12">
    <location>
        <begin position="197"/>
        <end position="215"/>
    </location>
</feature>
<dbReference type="InterPro" id="IPR001851">
    <property type="entry name" value="ABC_transp_permease"/>
</dbReference>
<proteinExistence type="predicted"/>
<protein>
    <recommendedName>
        <fullName evidence="10">Xylose transport system permease protein XylH</fullName>
    </recommendedName>
</protein>
<dbReference type="Pfam" id="PF02653">
    <property type="entry name" value="BPD_transp_2"/>
    <property type="match status" value="1"/>
</dbReference>